<dbReference type="PANTHER" id="PTHR30001">
    <property type="entry name" value="RIBONUCLEASE"/>
    <property type="match status" value="1"/>
</dbReference>
<feature type="domain" description="RNA-binding protein AU-1/Ribonuclease E/G" evidence="8">
    <location>
        <begin position="114"/>
        <end position="384"/>
    </location>
</feature>
<dbReference type="Pfam" id="PF10150">
    <property type="entry name" value="RNase_E_G"/>
    <property type="match status" value="1"/>
</dbReference>
<dbReference type="EMBL" id="MK039115">
    <property type="protein sequence ID" value="AZL87962.1"/>
    <property type="molecule type" value="Genomic_DNA"/>
</dbReference>
<evidence type="ECO:0000259" key="8">
    <source>
        <dbReference type="Pfam" id="PF10150"/>
    </source>
</evidence>
<sequence length="499" mass="59241">MIKKIIISYCNNIGAIIQNDKVKDIIIINQTYQVNDIYIGCVQKIFSSMDAAFINLSDNNKSGFIHFSNLIILNKIQKYFNIHNILSLKQLILVQVIKEPTSFKGPRLTSDIHLHGRYVTLMPFSNIVLISNKIYDEVERIHLYGLALLIKPKKIGLLIKSSAQKISESAILEDVEILVYQWIFIQKLSLLISKPSLLYKEEDLIKIILRDFYEQNIKKIIIDSILGLKLIYYYFYKWNYLYPLFQTKIQFYKKSLCILDKFYIKQIIQKSLISKVKLFNGGYLFIENYESLTIIDVNSGSFNQSNNSKSIVLKLNVYAAIEISYQLRIRNINGIILIDFINMYSQVDQLQLIKHLNFLLKFDKYKSEIIQLSELGLLEITRQRKTQSLREIFSYSDLKKNNLSSFYFNNNFYSKLYWSMYYKNLTRYSLLDKNIYLLCFNKKFSKNFFLNDYKISILFYFLINSNYYYQYNNNKIYLLSFKNVYIIPYIYLSLIDDLK</sequence>
<evidence type="ECO:0000313" key="9">
    <source>
        <dbReference type="EMBL" id="AZL87962.1"/>
    </source>
</evidence>
<dbReference type="GO" id="GO:0004540">
    <property type="term" value="F:RNA nuclease activity"/>
    <property type="evidence" value="ECO:0007669"/>
    <property type="project" value="InterPro"/>
</dbReference>
<keyword evidence="9" id="KW-0934">Plastid</keyword>
<dbReference type="GO" id="GO:0046872">
    <property type="term" value="F:metal ion binding"/>
    <property type="evidence" value="ECO:0007669"/>
    <property type="project" value="UniProtKB-KW"/>
</dbReference>
<comment type="similarity">
    <text evidence="2">Belongs to the RNase E/G family.</text>
</comment>
<proteinExistence type="inferred from homology"/>
<evidence type="ECO:0000256" key="2">
    <source>
        <dbReference type="ARBA" id="ARBA00005522"/>
    </source>
</evidence>
<dbReference type="GO" id="GO:0005737">
    <property type="term" value="C:cytoplasm"/>
    <property type="evidence" value="ECO:0007669"/>
    <property type="project" value="TreeGrafter"/>
</dbReference>
<comment type="cofactor">
    <cofactor evidence="1">
        <name>Mg(2+)</name>
        <dbReference type="ChEBI" id="CHEBI:18420"/>
    </cofactor>
</comment>
<evidence type="ECO:0000256" key="3">
    <source>
        <dbReference type="ARBA" id="ARBA00022723"/>
    </source>
</evidence>
<evidence type="ECO:0000256" key="6">
    <source>
        <dbReference type="ARBA" id="ARBA00022884"/>
    </source>
</evidence>
<keyword evidence="5" id="KW-0460">Magnesium</keyword>
<gene>
    <name evidence="9" type="primary">rne</name>
</gene>
<evidence type="ECO:0000256" key="1">
    <source>
        <dbReference type="ARBA" id="ARBA00001946"/>
    </source>
</evidence>
<evidence type="ECO:0000256" key="4">
    <source>
        <dbReference type="ARBA" id="ARBA00022801"/>
    </source>
</evidence>
<dbReference type="GO" id="GO:0003723">
    <property type="term" value="F:RNA binding"/>
    <property type="evidence" value="ECO:0007669"/>
    <property type="project" value="UniProtKB-KW"/>
</dbReference>
<protein>
    <submittedName>
        <fullName evidence="9">Ribonuclease E</fullName>
    </submittedName>
</protein>
<dbReference type="GO" id="GO:0006364">
    <property type="term" value="P:rRNA processing"/>
    <property type="evidence" value="ECO:0007669"/>
    <property type="project" value="TreeGrafter"/>
</dbReference>
<reference evidence="9" key="1">
    <citation type="journal article" date="2018" name="J. Phycol.">
        <title>Molecular phylogenetics supports a clade of red algal parasites retaining native plastids: taxonomy and terminology revised.</title>
        <authorList>
            <person name="Salomaki E.D."/>
            <person name="Lane C.E."/>
        </authorList>
    </citation>
    <scope>NUCLEOTIDE SEQUENCE</scope>
</reference>
<geneLocation type="plastid" evidence="9"/>
<dbReference type="CDD" id="cd04453">
    <property type="entry name" value="S1_RNase_E"/>
    <property type="match status" value="1"/>
</dbReference>
<dbReference type="InterPro" id="IPR012340">
    <property type="entry name" value="NA-bd_OB-fold"/>
</dbReference>
<keyword evidence="3" id="KW-0479">Metal-binding</keyword>
<dbReference type="SUPFAM" id="SSF50249">
    <property type="entry name" value="Nucleic acid-binding proteins"/>
    <property type="match status" value="1"/>
</dbReference>
<keyword evidence="6" id="KW-0694">RNA-binding</keyword>
<accession>A0A3S8UVW0</accession>
<comment type="function">
    <text evidence="7">Involved in intercistronic processing of primary transcripts from chloroplast operons. The endonucleolytic activity of the enzyme depends on the number of phosphates at the 5' end, is inhibited by structured RNA, and preferentially cleaves A/U-rich sequences.</text>
</comment>
<organism evidence="9">
    <name type="scientific">Leachiella pacifica</name>
    <dbReference type="NCBI Taxonomy" id="282357"/>
    <lineage>
        <taxon>Eukaryota</taxon>
        <taxon>Rhodophyta</taxon>
        <taxon>Florideophyceae</taxon>
        <taxon>Rhodymeniophycidae</taxon>
        <taxon>Gigartinales</taxon>
        <taxon>Choreocolacaceae</taxon>
        <taxon>Leachiella</taxon>
    </lineage>
</organism>
<dbReference type="InterPro" id="IPR019307">
    <property type="entry name" value="RNA-bd_AU-1/RNase_E/G"/>
</dbReference>
<evidence type="ECO:0000256" key="5">
    <source>
        <dbReference type="ARBA" id="ARBA00022842"/>
    </source>
</evidence>
<name>A0A3S8UVW0_9FLOR</name>
<dbReference type="Gene3D" id="2.40.50.140">
    <property type="entry name" value="Nucleic acid-binding proteins"/>
    <property type="match status" value="1"/>
</dbReference>
<dbReference type="AlphaFoldDB" id="A0A3S8UVW0"/>
<keyword evidence="4" id="KW-0378">Hydrolase</keyword>
<dbReference type="PANTHER" id="PTHR30001:SF0">
    <property type="entry name" value="RIBONUCLEASE G"/>
    <property type="match status" value="1"/>
</dbReference>
<dbReference type="InterPro" id="IPR004659">
    <property type="entry name" value="RNase_E/G"/>
</dbReference>
<evidence type="ECO:0000256" key="7">
    <source>
        <dbReference type="ARBA" id="ARBA00023436"/>
    </source>
</evidence>
<dbReference type="GO" id="GO:0016787">
    <property type="term" value="F:hydrolase activity"/>
    <property type="evidence" value="ECO:0007669"/>
    <property type="project" value="UniProtKB-KW"/>
</dbReference>